<accession>A0ACC1P4A2</accession>
<dbReference type="Proteomes" id="UP001143856">
    <property type="component" value="Unassembled WGS sequence"/>
</dbReference>
<organism evidence="1 2">
    <name type="scientific">Xylaria curta</name>
    <dbReference type="NCBI Taxonomy" id="42375"/>
    <lineage>
        <taxon>Eukaryota</taxon>
        <taxon>Fungi</taxon>
        <taxon>Dikarya</taxon>
        <taxon>Ascomycota</taxon>
        <taxon>Pezizomycotina</taxon>
        <taxon>Sordariomycetes</taxon>
        <taxon>Xylariomycetidae</taxon>
        <taxon>Xylariales</taxon>
        <taxon>Xylariaceae</taxon>
        <taxon>Xylaria</taxon>
    </lineage>
</organism>
<protein>
    <submittedName>
        <fullName evidence="1">Uncharacterized protein</fullName>
    </submittedName>
</protein>
<reference evidence="1" key="1">
    <citation type="submission" date="2022-10" db="EMBL/GenBank/DDBJ databases">
        <title>Genome Sequence of Xylaria curta.</title>
        <authorList>
            <person name="Buettner E."/>
        </authorList>
    </citation>
    <scope>NUCLEOTIDE SEQUENCE</scope>
    <source>
        <strain evidence="1">Babe10</strain>
    </source>
</reference>
<sequence>MMEQHRIPRRSASHGTLRSSYSSHGGPGVGPTPFRPLHKPLRSVNENSVLLHSPGALESMLKTTTETGDIGIFTIRPVPPSPLRPRDTISEVGHLRPRPRRSIDSLYRQNLGMRPPSHRDAISEVFSVYGSESLKSGTSTVSPNSTDDPGQRSYSMTTCGSRHLSHHKSTNTLQSQASGGSNLQRPRSPFPYPTRLKRPGVRPASPAVTENGQIDYSRMVEIDRVSYRTVHGHFKHAYSPMSRRPQPLGLRTDMNRSTPSLLPPGPPPNYHGPPRPPSVRTYSPASMVSWNAHFHERLEGTSTRTSSLTSVTNIYRRMPPIIRTGQTFPAEPPPRYYDYTEDFEDTPPRFNPLTQAFMPLNTRTIGYPQSKMLQEDEDHLAISHLAAVFGEGDSAFYDCESQMVDEQEALPVLATIENQNQSGAETSDRSIARQHPDSAPSQNSTAELEVSENGMRNSDIDLLPSQIGRESIDTFNPSLDVESRDVLPPYNYVTYHANTTPKTKTKSPKKPVQVLGGQALTIRSEQGVILRDGTPDETTGRQTPASCESYVENRADKPHSSAQPHETLSNNNLECQNFRENHALSVQDKPQGYEISLSLAERLAPEPILDSPRPRGSISPPTEESARKSGEVTEDEARQIQKNSKPDVSHDGQFRRHRRNHAALRISTTNLPRDDNEGHPHITPTCSTVPLVSPKPISPARQLRVKNSIPQLMKTLPPLPGSLGYDLPTTTTEVSEEDEFTEILIPFGFHGSDEQLQRDQPQVDNLEPITSGGMVLNPKREGPKFRLKIKTNGGSEASLGDENAYRLESLIEANIGDEIGEKNRNQNKLKVRSPRRSVMNSSQSSTIRHNPSLEAPQVITDIVRRGPRDIFTVTPKPEAMLLRKRRKPLPHLACPQAVDKFNVPTPVPLDKRVNATGYQASPNASTDKYDMDAIDKDKLIGSIPSHGLMKRLSNLRTFLHSSTPSTPQIRSSDTLRITTTTSNSFQNTDLDIRKSTRVAGSPASRVDQRRFGQRIRARLSRWAKSAETAMRKCVNKKRDHHKQEGNEQT</sequence>
<gene>
    <name evidence="1" type="ORF">NUW58_g4908</name>
</gene>
<keyword evidence="2" id="KW-1185">Reference proteome</keyword>
<proteinExistence type="predicted"/>
<name>A0ACC1P4A2_9PEZI</name>
<comment type="caution">
    <text evidence="1">The sequence shown here is derived from an EMBL/GenBank/DDBJ whole genome shotgun (WGS) entry which is preliminary data.</text>
</comment>
<dbReference type="EMBL" id="JAPDGR010000910">
    <property type="protein sequence ID" value="KAJ2986687.1"/>
    <property type="molecule type" value="Genomic_DNA"/>
</dbReference>
<evidence type="ECO:0000313" key="1">
    <source>
        <dbReference type="EMBL" id="KAJ2986687.1"/>
    </source>
</evidence>
<evidence type="ECO:0000313" key="2">
    <source>
        <dbReference type="Proteomes" id="UP001143856"/>
    </source>
</evidence>